<evidence type="ECO:0000256" key="2">
    <source>
        <dbReference type="SAM" id="MobiDB-lite"/>
    </source>
</evidence>
<dbReference type="GO" id="GO:0036286">
    <property type="term" value="C:eisosome filament"/>
    <property type="evidence" value="ECO:0007669"/>
    <property type="project" value="TreeGrafter"/>
</dbReference>
<evidence type="ECO:0000313" key="3">
    <source>
        <dbReference type="EMBL" id="CAG8983332.1"/>
    </source>
</evidence>
<dbReference type="GO" id="GO:0006897">
    <property type="term" value="P:endocytosis"/>
    <property type="evidence" value="ECO:0007669"/>
    <property type="project" value="TreeGrafter"/>
</dbReference>
<dbReference type="Gene3D" id="1.20.1270.60">
    <property type="entry name" value="Arfaptin homology (AH) domain/BAR domain"/>
    <property type="match status" value="1"/>
</dbReference>
<dbReference type="GO" id="GO:0008289">
    <property type="term" value="F:lipid binding"/>
    <property type="evidence" value="ECO:0007669"/>
    <property type="project" value="TreeGrafter"/>
</dbReference>
<dbReference type="InterPro" id="IPR028245">
    <property type="entry name" value="PIL1/LSP1"/>
</dbReference>
<dbReference type="PANTHER" id="PTHR31962:SF4">
    <property type="entry name" value="PRIMARY COMPONENT OF EISOSOMES (EUROFUNG)"/>
    <property type="match status" value="1"/>
</dbReference>
<dbReference type="OrthoDB" id="5599269at2759"/>
<feature type="region of interest" description="Disordered" evidence="2">
    <location>
        <begin position="1"/>
        <end position="63"/>
    </location>
</feature>
<protein>
    <recommendedName>
        <fullName evidence="5">Sphingolipid long chain base-responsive protein LSP1</fullName>
    </recommendedName>
</protein>
<evidence type="ECO:0000313" key="4">
    <source>
        <dbReference type="Proteomes" id="UP000701801"/>
    </source>
</evidence>
<dbReference type="FunFam" id="1.20.1270.60:FF:000005">
    <property type="entry name" value="Sphingolipid long chain base-responsive pil1"/>
    <property type="match status" value="1"/>
</dbReference>
<keyword evidence="1" id="KW-0597">Phosphoprotein</keyword>
<feature type="region of interest" description="Disordered" evidence="2">
    <location>
        <begin position="308"/>
        <end position="370"/>
    </location>
</feature>
<evidence type="ECO:0008006" key="5">
    <source>
        <dbReference type="Google" id="ProtNLM"/>
    </source>
</evidence>
<reference evidence="3" key="1">
    <citation type="submission" date="2021-07" db="EMBL/GenBank/DDBJ databases">
        <authorList>
            <person name="Durling M."/>
        </authorList>
    </citation>
    <scope>NUCLEOTIDE SEQUENCE</scope>
</reference>
<dbReference type="EMBL" id="CAJVRM010000724">
    <property type="protein sequence ID" value="CAG8983332.1"/>
    <property type="molecule type" value="Genomic_DNA"/>
</dbReference>
<dbReference type="Proteomes" id="UP000701801">
    <property type="component" value="Unassembled WGS sequence"/>
</dbReference>
<comment type="caution">
    <text evidence="3">The sequence shown here is derived from an EMBL/GenBank/DDBJ whole genome shotgun (WGS) entry which is preliminary data.</text>
</comment>
<dbReference type="GO" id="GO:0070941">
    <property type="term" value="P:eisosome assembly"/>
    <property type="evidence" value="ECO:0007669"/>
    <property type="project" value="TreeGrafter"/>
</dbReference>
<evidence type="ECO:0000256" key="1">
    <source>
        <dbReference type="ARBA" id="ARBA00022553"/>
    </source>
</evidence>
<dbReference type="GO" id="GO:0005886">
    <property type="term" value="C:plasma membrane"/>
    <property type="evidence" value="ECO:0007669"/>
    <property type="project" value="TreeGrafter"/>
</dbReference>
<proteinExistence type="predicted"/>
<dbReference type="AlphaFoldDB" id="A0A9N9M392"/>
<feature type="compositionally biased region" description="Polar residues" evidence="2">
    <location>
        <begin position="340"/>
        <end position="349"/>
    </location>
</feature>
<dbReference type="InterPro" id="IPR027267">
    <property type="entry name" value="AH/BAR_dom_sf"/>
</dbReference>
<sequence>MRRSNSKRNSDKASKSGLSHLQALSPLPTKNLHTDKTYRFRNRALSIRSNKSKNESATPARHGFSLSSLRGTVQPELSKRLYKLIKSENHLIQCYESAGKERLSIATQLSDWGEATSDDAISDVSDKIGVLLSELGELEDLYAHNLDDSRAILKAIRNTEKSVQPSRDHKTKLTDEIAKLKSKEPESAKLVILEQELVRAEAENLVAEAQLTNIVSCSLGGNTRQKMKEAYAAEFAATIERAEKQIILARHGRRLLNLLDDTPVIPGDVRGAYEHTNQARQILNDAEDDLKDWQPELADVSSNAHLHNNLFSGHHNQVPESELGEEHHTEETGVGPDGSRVSSDTSVTTGLPPGSYAPSEVETTRSQVVA</sequence>
<name>A0A9N9M392_9HELO</name>
<gene>
    <name evidence="3" type="ORF">HYALB_00007460</name>
</gene>
<feature type="compositionally biased region" description="Polar residues" evidence="2">
    <location>
        <begin position="308"/>
        <end position="319"/>
    </location>
</feature>
<dbReference type="PANTHER" id="PTHR31962">
    <property type="entry name" value="SPHINGOLIPID LONG CHAIN BASE-RESPONSIVE PROTEIN PIL1"/>
    <property type="match status" value="1"/>
</dbReference>
<organism evidence="3 4">
    <name type="scientific">Hymenoscyphus albidus</name>
    <dbReference type="NCBI Taxonomy" id="595503"/>
    <lineage>
        <taxon>Eukaryota</taxon>
        <taxon>Fungi</taxon>
        <taxon>Dikarya</taxon>
        <taxon>Ascomycota</taxon>
        <taxon>Pezizomycotina</taxon>
        <taxon>Leotiomycetes</taxon>
        <taxon>Helotiales</taxon>
        <taxon>Helotiaceae</taxon>
        <taxon>Hymenoscyphus</taxon>
    </lineage>
</organism>
<keyword evidence="4" id="KW-1185">Reference proteome</keyword>
<accession>A0A9N9M392</accession>
<dbReference type="Pfam" id="PF13805">
    <property type="entry name" value="Pil1"/>
    <property type="match status" value="1"/>
</dbReference>